<dbReference type="Proteomes" id="UP000308197">
    <property type="component" value="Unassembled WGS sequence"/>
</dbReference>
<evidence type="ECO:0000313" key="2">
    <source>
        <dbReference type="Proteomes" id="UP000308197"/>
    </source>
</evidence>
<proteinExistence type="predicted"/>
<gene>
    <name evidence="1" type="ORF">K466DRAFT_497090</name>
</gene>
<dbReference type="PANTHER" id="PTHR47456">
    <property type="entry name" value="PHD-TYPE DOMAIN-CONTAINING PROTEIN"/>
    <property type="match status" value="1"/>
</dbReference>
<evidence type="ECO:0000313" key="1">
    <source>
        <dbReference type="EMBL" id="TFK84165.1"/>
    </source>
</evidence>
<protein>
    <recommendedName>
        <fullName evidence="3">MULE transposase domain-containing protein</fullName>
    </recommendedName>
</protein>
<evidence type="ECO:0008006" key="3">
    <source>
        <dbReference type="Google" id="ProtNLM"/>
    </source>
</evidence>
<organism evidence="1 2">
    <name type="scientific">Polyporus arcularius HHB13444</name>
    <dbReference type="NCBI Taxonomy" id="1314778"/>
    <lineage>
        <taxon>Eukaryota</taxon>
        <taxon>Fungi</taxon>
        <taxon>Dikarya</taxon>
        <taxon>Basidiomycota</taxon>
        <taxon>Agaricomycotina</taxon>
        <taxon>Agaricomycetes</taxon>
        <taxon>Polyporales</taxon>
        <taxon>Polyporaceae</taxon>
        <taxon>Polyporus</taxon>
    </lineage>
</organism>
<accession>A0A5C3P3D6</accession>
<sequence length="353" mass="41371">MRFCVSYVPHDNDLPDALSPFMVAITDEFSMDSLILHGSERGWALDSSWRNKNENRAAVTLLIAVDEQYHAVPGAVFLSANTRAETLEKFLTETKIKLKERARAITEGTAGIEGRTPEQEAKLRQQAEKMMNDEYEPSHFMIDKCLAELHAISIAYPLALIRLCQFHVVQAITRVERDSGDRGSPMRLGVELKAEIIYHFRRLQRCRTHEAWADAEKTFFRNVQRAIRYQEQYDFVYRYFKSNWFTEEWIPTFTDIGLPEGQTRDGTWNTNNYIERSFRTFDAIFLEHRKNKRLDRLVLIIIHDFLPYFKNWPPEDRVIPSHIRRLNDDAHRLWEDGCVVQEPRGTFTVEIPG</sequence>
<dbReference type="InParanoid" id="A0A5C3P3D6"/>
<dbReference type="EMBL" id="ML211337">
    <property type="protein sequence ID" value="TFK84165.1"/>
    <property type="molecule type" value="Genomic_DNA"/>
</dbReference>
<dbReference type="AlphaFoldDB" id="A0A5C3P3D6"/>
<keyword evidence="2" id="KW-1185">Reference proteome</keyword>
<reference evidence="1 2" key="1">
    <citation type="journal article" date="2019" name="Nat. Ecol. Evol.">
        <title>Megaphylogeny resolves global patterns of mushroom evolution.</title>
        <authorList>
            <person name="Varga T."/>
            <person name="Krizsan K."/>
            <person name="Foldi C."/>
            <person name="Dima B."/>
            <person name="Sanchez-Garcia M."/>
            <person name="Sanchez-Ramirez S."/>
            <person name="Szollosi G.J."/>
            <person name="Szarkandi J.G."/>
            <person name="Papp V."/>
            <person name="Albert L."/>
            <person name="Andreopoulos W."/>
            <person name="Angelini C."/>
            <person name="Antonin V."/>
            <person name="Barry K.W."/>
            <person name="Bougher N.L."/>
            <person name="Buchanan P."/>
            <person name="Buyck B."/>
            <person name="Bense V."/>
            <person name="Catcheside P."/>
            <person name="Chovatia M."/>
            <person name="Cooper J."/>
            <person name="Damon W."/>
            <person name="Desjardin D."/>
            <person name="Finy P."/>
            <person name="Geml J."/>
            <person name="Haridas S."/>
            <person name="Hughes K."/>
            <person name="Justo A."/>
            <person name="Karasinski D."/>
            <person name="Kautmanova I."/>
            <person name="Kiss B."/>
            <person name="Kocsube S."/>
            <person name="Kotiranta H."/>
            <person name="LaButti K.M."/>
            <person name="Lechner B.E."/>
            <person name="Liimatainen K."/>
            <person name="Lipzen A."/>
            <person name="Lukacs Z."/>
            <person name="Mihaltcheva S."/>
            <person name="Morgado L.N."/>
            <person name="Niskanen T."/>
            <person name="Noordeloos M.E."/>
            <person name="Ohm R.A."/>
            <person name="Ortiz-Santana B."/>
            <person name="Ovrebo C."/>
            <person name="Racz N."/>
            <person name="Riley R."/>
            <person name="Savchenko A."/>
            <person name="Shiryaev A."/>
            <person name="Soop K."/>
            <person name="Spirin V."/>
            <person name="Szebenyi C."/>
            <person name="Tomsovsky M."/>
            <person name="Tulloss R.E."/>
            <person name="Uehling J."/>
            <person name="Grigoriev I.V."/>
            <person name="Vagvolgyi C."/>
            <person name="Papp T."/>
            <person name="Martin F.M."/>
            <person name="Miettinen O."/>
            <person name="Hibbett D.S."/>
            <person name="Nagy L.G."/>
        </authorList>
    </citation>
    <scope>NUCLEOTIDE SEQUENCE [LARGE SCALE GENOMIC DNA]</scope>
    <source>
        <strain evidence="1 2">HHB13444</strain>
    </source>
</reference>
<name>A0A5C3P3D6_9APHY</name>